<protein>
    <submittedName>
        <fullName evidence="1">Uncharacterized protein</fullName>
    </submittedName>
</protein>
<organism evidence="1 2">
    <name type="scientific">Geobacter argillaceus</name>
    <dbReference type="NCBI Taxonomy" id="345631"/>
    <lineage>
        <taxon>Bacteria</taxon>
        <taxon>Pseudomonadati</taxon>
        <taxon>Thermodesulfobacteriota</taxon>
        <taxon>Desulfuromonadia</taxon>
        <taxon>Geobacterales</taxon>
        <taxon>Geobacteraceae</taxon>
        <taxon>Geobacter</taxon>
    </lineage>
</organism>
<comment type="caution">
    <text evidence="1">The sequence shown here is derived from an EMBL/GenBank/DDBJ whole genome shotgun (WGS) entry which is preliminary data.</text>
</comment>
<dbReference type="Proteomes" id="UP000319449">
    <property type="component" value="Unassembled WGS sequence"/>
</dbReference>
<proteinExistence type="predicted"/>
<dbReference type="EMBL" id="VLLN01000007">
    <property type="protein sequence ID" value="TWJ19678.1"/>
    <property type="molecule type" value="Genomic_DNA"/>
</dbReference>
<dbReference type="AlphaFoldDB" id="A0A562VP60"/>
<dbReference type="RefSeq" id="WP_145020541.1">
    <property type="nucleotide sequence ID" value="NZ_VLLN01000007.1"/>
</dbReference>
<gene>
    <name evidence="1" type="ORF">JN12_01479</name>
</gene>
<reference evidence="1 2" key="1">
    <citation type="submission" date="2019-07" db="EMBL/GenBank/DDBJ databases">
        <title>Genomic Encyclopedia of Archaeal and Bacterial Type Strains, Phase II (KMG-II): from individual species to whole genera.</title>
        <authorList>
            <person name="Goeker M."/>
        </authorList>
    </citation>
    <scope>NUCLEOTIDE SEQUENCE [LARGE SCALE GENOMIC DNA]</scope>
    <source>
        <strain evidence="1 2">ATCC BAA-1139</strain>
    </source>
</reference>
<name>A0A562VP60_9BACT</name>
<dbReference type="OrthoDB" id="5394649at2"/>
<keyword evidence="2" id="KW-1185">Reference proteome</keyword>
<accession>A0A562VP60</accession>
<sequence length="209" mass="23908">MPSKTAIIAYRFHVLSGHQQLFDLVEDRICTAYREGFSVVEITRIIGSKKADYAHAVLVKHRVINQGKRGRPAKDSVPPVLATYLSRRSLSFAKWCAGWEFDIWDAGHAIRENADGPVLDAVRRDFPGCYVKMRKLKEYPDYVHPPQCPSNKLEANVIWDEEELCYRAEKVENRTVRGYGLSMEDAIRNLKVSHNFGLMLVRLEAGCRI</sequence>
<evidence type="ECO:0000313" key="2">
    <source>
        <dbReference type="Proteomes" id="UP000319449"/>
    </source>
</evidence>
<evidence type="ECO:0000313" key="1">
    <source>
        <dbReference type="EMBL" id="TWJ19678.1"/>
    </source>
</evidence>